<dbReference type="AlphaFoldDB" id="A0A016VPS4"/>
<keyword evidence="2" id="KW-1185">Reference proteome</keyword>
<proteinExistence type="predicted"/>
<evidence type="ECO:0000313" key="1">
    <source>
        <dbReference type="EMBL" id="EYC28773.1"/>
    </source>
</evidence>
<dbReference type="EMBL" id="JARK01001343">
    <property type="protein sequence ID" value="EYC28773.1"/>
    <property type="molecule type" value="Genomic_DNA"/>
</dbReference>
<reference evidence="2" key="1">
    <citation type="journal article" date="2015" name="Nat. Genet.">
        <title>The genome and transcriptome of the zoonotic hookworm Ancylostoma ceylanicum identify infection-specific gene families.</title>
        <authorList>
            <person name="Schwarz E.M."/>
            <person name="Hu Y."/>
            <person name="Antoshechkin I."/>
            <person name="Miller M.M."/>
            <person name="Sternberg P.W."/>
            <person name="Aroian R.V."/>
        </authorList>
    </citation>
    <scope>NUCLEOTIDE SEQUENCE</scope>
    <source>
        <strain evidence="2">HY135</strain>
    </source>
</reference>
<gene>
    <name evidence="1" type="primary">Acey_s0007.g3417</name>
    <name evidence="1" type="ORF">Y032_0007g3417</name>
</gene>
<comment type="caution">
    <text evidence="1">The sequence shown here is derived from an EMBL/GenBank/DDBJ whole genome shotgun (WGS) entry which is preliminary data.</text>
</comment>
<dbReference type="Proteomes" id="UP000024635">
    <property type="component" value="Unassembled WGS sequence"/>
</dbReference>
<evidence type="ECO:0000313" key="2">
    <source>
        <dbReference type="Proteomes" id="UP000024635"/>
    </source>
</evidence>
<organism evidence="1 2">
    <name type="scientific">Ancylostoma ceylanicum</name>
    <dbReference type="NCBI Taxonomy" id="53326"/>
    <lineage>
        <taxon>Eukaryota</taxon>
        <taxon>Metazoa</taxon>
        <taxon>Ecdysozoa</taxon>
        <taxon>Nematoda</taxon>
        <taxon>Chromadorea</taxon>
        <taxon>Rhabditida</taxon>
        <taxon>Rhabditina</taxon>
        <taxon>Rhabditomorpha</taxon>
        <taxon>Strongyloidea</taxon>
        <taxon>Ancylostomatidae</taxon>
        <taxon>Ancylostomatinae</taxon>
        <taxon>Ancylostoma</taxon>
    </lineage>
</organism>
<name>A0A016VPS4_9BILA</name>
<accession>A0A016VPS4</accession>
<sequence length="170" mass="19301">MVRQSARRKINDGHEIGDDMPLWTTKLIDRFDLYSSSLERTLTASFDRVFTEMAKLQQTQATILSRLSDLENKLAINSPTHADRQNLLYSTMVKIRTDAEKINDKATWITWVGVGEQRDEATTRRFDQEIVKEVINTSLGSVTRLVNLGDLANGGASSKYLSHRSIFSHI</sequence>
<dbReference type="OrthoDB" id="5857148at2759"/>
<protein>
    <submittedName>
        <fullName evidence="1">Uncharacterized protein</fullName>
    </submittedName>
</protein>